<organism evidence="1 2">
    <name type="scientific">Stylosanthes scabra</name>
    <dbReference type="NCBI Taxonomy" id="79078"/>
    <lineage>
        <taxon>Eukaryota</taxon>
        <taxon>Viridiplantae</taxon>
        <taxon>Streptophyta</taxon>
        <taxon>Embryophyta</taxon>
        <taxon>Tracheophyta</taxon>
        <taxon>Spermatophyta</taxon>
        <taxon>Magnoliopsida</taxon>
        <taxon>eudicotyledons</taxon>
        <taxon>Gunneridae</taxon>
        <taxon>Pentapetalae</taxon>
        <taxon>rosids</taxon>
        <taxon>fabids</taxon>
        <taxon>Fabales</taxon>
        <taxon>Fabaceae</taxon>
        <taxon>Papilionoideae</taxon>
        <taxon>50 kb inversion clade</taxon>
        <taxon>dalbergioids sensu lato</taxon>
        <taxon>Dalbergieae</taxon>
        <taxon>Pterocarpus clade</taxon>
        <taxon>Stylosanthes</taxon>
    </lineage>
</organism>
<sequence length="883" mass="99400">MEFSQEWRSFFPIGMPGGSTITPLLLSQPTTSTLGPLKFNSNPDSLTPLFSSSSFFPSPLHLPPILSPSRFLSAQSLLPSTASSLSSFAQNDAVSPSSSSFLANRLHLLTYQHHKNAVVFFPTGPNDDKIGFFMLSVTDSKLQLHLDGNDDVFCAELGPSSAHRILKISVNPVLDPPPYSGIDSSSPVIGYLLACTLYSVHWFIVKHSSIFNRPVVLHAGGKVFKTCSVVHACWSPHILEESVVLLGSGRLFLFDLESYYLGSCTSFKGTRLKVPWNDSGYCSDSVWVSCEFSWHPRILVVARSDTVFLVDLRSKEYSVSCLMKIDMLRMYAPTENEQFLALSKAGPNHFFCAVASSSLLLLIDSRKPMMPVLQWMHNIDEPCYITVVSLSTLRSHSKEDTFKLASESGYCIILGSFWNCEFNLFCYGPELPFRKGYIASKISKINKAFCAWELPSEIDLSGCRCHCGDCLLREELSKGALPEWVDWQLKKEIVLGFGILSNDLAALLCEPDEIGGFTLIRLLSSGKFELQRYHAGRAPARSLDYWQKQVFCVDKNLHPFIEEEYKFPKRFHYLKFAWFEAYVSDSLAKSLHRKLEKIHMQTSRKESSASKVHEVLCEKSNACGFGRSRSSATTTSVFKDIKPPACFYEVTLRKLWADMPMELLQFAFLSYSECPQVVNKHKVALNILGLPDLPQLPPFFSRKTSCHSNDDIVGPVKPFPFLLVLNELYNGCSNWEDDEFSVKAELDLKYNEVMKVASDITVSTHGSMDLNDHAVSLSNDQEEAWDGSLNKKSLLSYQPNALCSGNSGYTDEIYDTFIFRVQKSREQTKPLGQELFVDLSPVELKFNAPLEISEDTGLKACNVVKKHMSKWEQNLDFYKEFRK</sequence>
<protein>
    <submittedName>
        <fullName evidence="1">Uncharacterized protein</fullName>
    </submittedName>
</protein>
<comment type="caution">
    <text evidence="1">The sequence shown here is derived from an EMBL/GenBank/DDBJ whole genome shotgun (WGS) entry which is preliminary data.</text>
</comment>
<gene>
    <name evidence="1" type="ORF">PIB30_028052</name>
</gene>
<keyword evidence="2" id="KW-1185">Reference proteome</keyword>
<evidence type="ECO:0000313" key="1">
    <source>
        <dbReference type="EMBL" id="MED6108852.1"/>
    </source>
</evidence>
<name>A0ABU6QBC5_9FABA</name>
<accession>A0ABU6QBC5</accession>
<dbReference type="PANTHER" id="PTHR15319:SF1">
    <property type="entry name" value="TATA BOX-BINDING PROTEIN-ASSOCIATED FACTOR RNA POLYMERASE I SUBUNIT C"/>
    <property type="match status" value="1"/>
</dbReference>
<dbReference type="PANTHER" id="PTHR15319">
    <property type="entry name" value="TATA BOX-BINDING PROTEIN ASSOCIATED FACTOR RNA POLYMERASE I SUBUNIT C"/>
    <property type="match status" value="1"/>
</dbReference>
<dbReference type="Proteomes" id="UP001341840">
    <property type="component" value="Unassembled WGS sequence"/>
</dbReference>
<dbReference type="EMBL" id="JASCZI010000110">
    <property type="protein sequence ID" value="MED6108852.1"/>
    <property type="molecule type" value="Genomic_DNA"/>
</dbReference>
<dbReference type="InterPro" id="IPR038801">
    <property type="entry name" value="TAF1C"/>
</dbReference>
<proteinExistence type="predicted"/>
<evidence type="ECO:0000313" key="2">
    <source>
        <dbReference type="Proteomes" id="UP001341840"/>
    </source>
</evidence>
<reference evidence="1 2" key="1">
    <citation type="journal article" date="2023" name="Plants (Basel)">
        <title>Bridging the Gap: Combining Genomics and Transcriptomics Approaches to Understand Stylosanthes scabra, an Orphan Legume from the Brazilian Caatinga.</title>
        <authorList>
            <person name="Ferreira-Neto J.R.C."/>
            <person name="da Silva M.D."/>
            <person name="Binneck E."/>
            <person name="de Melo N.F."/>
            <person name="da Silva R.H."/>
            <person name="de Melo A.L.T.M."/>
            <person name="Pandolfi V."/>
            <person name="Bustamante F.O."/>
            <person name="Brasileiro-Vidal A.C."/>
            <person name="Benko-Iseppon A.M."/>
        </authorList>
    </citation>
    <scope>NUCLEOTIDE SEQUENCE [LARGE SCALE GENOMIC DNA]</scope>
    <source>
        <tissue evidence="1">Leaves</tissue>
    </source>
</reference>